<reference evidence="9 10" key="1">
    <citation type="submission" date="2018-07" db="EMBL/GenBank/DDBJ databases">
        <title>Genome sequencing of Moraxellaceae gen. HYN0046.</title>
        <authorList>
            <person name="Kim M."/>
            <person name="Yi H."/>
        </authorList>
    </citation>
    <scope>NUCLEOTIDE SEQUENCE [LARGE SCALE GENOMIC DNA]</scope>
    <source>
        <strain evidence="9 10">HYN0046</strain>
    </source>
</reference>
<dbReference type="GO" id="GO:0004130">
    <property type="term" value="F:cytochrome-c peroxidase activity"/>
    <property type="evidence" value="ECO:0007669"/>
    <property type="project" value="TreeGrafter"/>
</dbReference>
<evidence type="ECO:0000256" key="2">
    <source>
        <dbReference type="ARBA" id="ARBA00022617"/>
    </source>
</evidence>
<evidence type="ECO:0000256" key="3">
    <source>
        <dbReference type="ARBA" id="ARBA00022723"/>
    </source>
</evidence>
<dbReference type="RefSeq" id="WP_114898720.1">
    <property type="nucleotide sequence ID" value="NZ_CP031222.1"/>
</dbReference>
<dbReference type="EMBL" id="CP031222">
    <property type="protein sequence ID" value="AXI02610.1"/>
    <property type="molecule type" value="Genomic_DNA"/>
</dbReference>
<dbReference type="PANTHER" id="PTHR30600:SF10">
    <property type="entry name" value="BLL6722 PROTEIN"/>
    <property type="match status" value="1"/>
</dbReference>
<dbReference type="GO" id="GO:0020037">
    <property type="term" value="F:heme binding"/>
    <property type="evidence" value="ECO:0007669"/>
    <property type="project" value="InterPro"/>
</dbReference>
<evidence type="ECO:0000256" key="4">
    <source>
        <dbReference type="ARBA" id="ARBA00022729"/>
    </source>
</evidence>
<keyword evidence="6 7" id="KW-0408">Iron</keyword>
<dbReference type="InterPro" id="IPR009056">
    <property type="entry name" value="Cyt_c-like_dom"/>
</dbReference>
<dbReference type="OrthoDB" id="9805202at2"/>
<keyword evidence="2 7" id="KW-0349">Heme</keyword>
<dbReference type="PANTHER" id="PTHR30600">
    <property type="entry name" value="CYTOCHROME C PEROXIDASE-RELATED"/>
    <property type="match status" value="1"/>
</dbReference>
<evidence type="ECO:0000313" key="10">
    <source>
        <dbReference type="Proteomes" id="UP000253940"/>
    </source>
</evidence>
<keyword evidence="10" id="KW-1185">Reference proteome</keyword>
<gene>
    <name evidence="9" type="ORF">HYN46_07080</name>
</gene>
<feature type="domain" description="Cytochrome c" evidence="8">
    <location>
        <begin position="251"/>
        <end position="429"/>
    </location>
</feature>
<sequence length="438" mass="48826">MPEYSLSNPIKQPILRIRIITMACILVLLSACGSNKQEDSQQNKIKVNYDPYTSTPLSTRAEMGRKLFFEPALSASGKISCASCHNPSYAFGPPNALAVQLGGKDLHLQGIRAAPNLTYAKEAPQFAIGPSDDDHPRVITVNNNHSKLLTPHGGLFWDGRASSLKQQAIGPLMNPLEMANSSKKELIQSIKKLNYFNDLKKLIDPQKIANDDLFLSEVMFLIARYQSEDRVFSAYNSKYDLYLQQKVKLTDAEKRGLALFDDPKKGNCAACHLDKPRADGRPPLFTDYEYVALGVPRNFEIKANNNPAFFDLGICGPGRTDIYVTQSSNCGLFRTPTLRNVALRKAFFHNGKYHSLKDVINFYVNRDTRPERVYPKRADGTVDKFNDLPAKYQNNINFSDAPFTKTVGSLPVLSDADVQDLITFLGTLTDGYQSKANP</sequence>
<keyword evidence="4" id="KW-0732">Signal</keyword>
<proteinExistence type="predicted"/>
<dbReference type="GO" id="GO:0046872">
    <property type="term" value="F:metal ion binding"/>
    <property type="evidence" value="ECO:0007669"/>
    <property type="project" value="UniProtKB-KW"/>
</dbReference>
<dbReference type="GO" id="GO:0009055">
    <property type="term" value="F:electron transfer activity"/>
    <property type="evidence" value="ECO:0007669"/>
    <property type="project" value="InterPro"/>
</dbReference>
<dbReference type="SUPFAM" id="SSF46626">
    <property type="entry name" value="Cytochrome c"/>
    <property type="match status" value="2"/>
</dbReference>
<evidence type="ECO:0000256" key="5">
    <source>
        <dbReference type="ARBA" id="ARBA00023002"/>
    </source>
</evidence>
<evidence type="ECO:0000256" key="1">
    <source>
        <dbReference type="ARBA" id="ARBA00004196"/>
    </source>
</evidence>
<keyword evidence="5" id="KW-0560">Oxidoreductase</keyword>
<dbReference type="InterPro" id="IPR051395">
    <property type="entry name" value="Cytochrome_c_Peroxidase/MauG"/>
</dbReference>
<name>A0A345P5Q1_9GAMM</name>
<dbReference type="KEGG" id="mbah:HYN46_07080"/>
<dbReference type="InterPro" id="IPR036909">
    <property type="entry name" value="Cyt_c-like_dom_sf"/>
</dbReference>
<feature type="domain" description="Cytochrome c" evidence="8">
    <location>
        <begin position="59"/>
        <end position="146"/>
    </location>
</feature>
<dbReference type="AlphaFoldDB" id="A0A345P5Q1"/>
<evidence type="ECO:0000313" key="9">
    <source>
        <dbReference type="EMBL" id="AXI02610.1"/>
    </source>
</evidence>
<accession>A0A345P5Q1</accession>
<organism evidence="9 10">
    <name type="scientific">Aquirhabdus parva</name>
    <dbReference type="NCBI Taxonomy" id="2283318"/>
    <lineage>
        <taxon>Bacteria</taxon>
        <taxon>Pseudomonadati</taxon>
        <taxon>Pseudomonadota</taxon>
        <taxon>Gammaproteobacteria</taxon>
        <taxon>Moraxellales</taxon>
        <taxon>Moraxellaceae</taxon>
        <taxon>Aquirhabdus</taxon>
    </lineage>
</organism>
<comment type="subcellular location">
    <subcellularLocation>
        <location evidence="1">Cell envelope</location>
    </subcellularLocation>
</comment>
<dbReference type="InterPro" id="IPR004852">
    <property type="entry name" value="Di-haem_cyt_c_peroxidsae"/>
</dbReference>
<evidence type="ECO:0000259" key="8">
    <source>
        <dbReference type="PROSITE" id="PS51007"/>
    </source>
</evidence>
<evidence type="ECO:0000256" key="7">
    <source>
        <dbReference type="PROSITE-ProRule" id="PRU00433"/>
    </source>
</evidence>
<dbReference type="Pfam" id="PF03150">
    <property type="entry name" value="CCP_MauG"/>
    <property type="match status" value="1"/>
</dbReference>
<evidence type="ECO:0000256" key="6">
    <source>
        <dbReference type="ARBA" id="ARBA00023004"/>
    </source>
</evidence>
<dbReference type="GO" id="GO:0030313">
    <property type="term" value="C:cell envelope"/>
    <property type="evidence" value="ECO:0007669"/>
    <property type="project" value="UniProtKB-SubCell"/>
</dbReference>
<keyword evidence="3 7" id="KW-0479">Metal-binding</keyword>
<keyword evidence="9" id="KW-0575">Peroxidase</keyword>
<protein>
    <submittedName>
        <fullName evidence="9">Cytochrome-c peroxidase</fullName>
    </submittedName>
</protein>
<dbReference type="Proteomes" id="UP000253940">
    <property type="component" value="Chromosome"/>
</dbReference>
<dbReference type="Gene3D" id="1.10.760.10">
    <property type="entry name" value="Cytochrome c-like domain"/>
    <property type="match status" value="2"/>
</dbReference>
<dbReference type="PROSITE" id="PS51007">
    <property type="entry name" value="CYTC"/>
    <property type="match status" value="2"/>
</dbReference>